<reference evidence="1 2" key="1">
    <citation type="submission" date="2016-10" db="EMBL/GenBank/DDBJ databases">
        <authorList>
            <person name="de Groot N.N."/>
        </authorList>
    </citation>
    <scope>NUCLEOTIDE SEQUENCE [LARGE SCALE GENOMIC DNA]</scope>
    <source>
        <strain evidence="1 2">DSM 19938</strain>
    </source>
</reference>
<keyword evidence="2" id="KW-1185">Reference proteome</keyword>
<protein>
    <submittedName>
        <fullName evidence="1">Uncharacterized protein</fullName>
    </submittedName>
</protein>
<sequence>MKKSLLFYPANIQSHVIPAMNLASHLQNEYEIYVLVMDEKLSDIVRSHGFYPILVSPFKVGIGHEAGYLNEKGLKYTLWHILLAMRKNVLFDDKVHELNAVVGHIRTAAVIVDIFNSTELFPLHVIFPQTPLVCFNPMLSTYKVDGFPTVSEKSWVTANTMDYKIHQKGQIFQGWTTWIGSSFRWVYSGIL</sequence>
<name>A0A1H6RLW3_9BACT</name>
<dbReference type="Proteomes" id="UP000199532">
    <property type="component" value="Unassembled WGS sequence"/>
</dbReference>
<accession>A0A1H6RLW3</accession>
<dbReference type="STRING" id="408657.SAMN04487995_1399"/>
<proteinExistence type="predicted"/>
<dbReference type="OrthoDB" id="9805366at2"/>
<evidence type="ECO:0000313" key="2">
    <source>
        <dbReference type="Proteomes" id="UP000199532"/>
    </source>
</evidence>
<dbReference type="AlphaFoldDB" id="A0A1H6RLW3"/>
<evidence type="ECO:0000313" key="1">
    <source>
        <dbReference type="EMBL" id="SEI56733.1"/>
    </source>
</evidence>
<organism evidence="1 2">
    <name type="scientific">Dyadobacter koreensis</name>
    <dbReference type="NCBI Taxonomy" id="408657"/>
    <lineage>
        <taxon>Bacteria</taxon>
        <taxon>Pseudomonadati</taxon>
        <taxon>Bacteroidota</taxon>
        <taxon>Cytophagia</taxon>
        <taxon>Cytophagales</taxon>
        <taxon>Spirosomataceae</taxon>
        <taxon>Dyadobacter</taxon>
    </lineage>
</organism>
<gene>
    <name evidence="1" type="ORF">SAMN04487995_1399</name>
</gene>
<dbReference type="EMBL" id="FNXY01000002">
    <property type="protein sequence ID" value="SEI56733.1"/>
    <property type="molecule type" value="Genomic_DNA"/>
</dbReference>
<dbReference type="RefSeq" id="WP_090333819.1">
    <property type="nucleotide sequence ID" value="NZ_FNXY01000002.1"/>
</dbReference>